<evidence type="ECO:0000313" key="4">
    <source>
        <dbReference type="Proteomes" id="UP001304461"/>
    </source>
</evidence>
<evidence type="ECO:0000313" key="3">
    <source>
        <dbReference type="EMBL" id="MEA5390034.1"/>
    </source>
</evidence>
<protein>
    <submittedName>
        <fullName evidence="3">Phosphate ABC transporter substrate-binding protein</fullName>
    </submittedName>
</protein>
<organism evidence="3 4">
    <name type="scientific">Cyanobium gracile UHCC 0139</name>
    <dbReference type="NCBI Taxonomy" id="3110308"/>
    <lineage>
        <taxon>Bacteria</taxon>
        <taxon>Bacillati</taxon>
        <taxon>Cyanobacteriota</taxon>
        <taxon>Cyanophyceae</taxon>
        <taxon>Synechococcales</taxon>
        <taxon>Prochlorococcaceae</taxon>
        <taxon>Cyanobium</taxon>
    </lineage>
</organism>
<feature type="domain" description="PBP" evidence="2">
    <location>
        <begin position="37"/>
        <end position="262"/>
    </location>
</feature>
<proteinExistence type="predicted"/>
<reference evidence="3 4" key="1">
    <citation type="submission" date="2023-12" db="EMBL/GenBank/DDBJ databases">
        <title>Baltic Sea Cyanobacteria.</title>
        <authorList>
            <person name="Delbaje E."/>
            <person name="Fewer D.P."/>
            <person name="Shishido T.K."/>
        </authorList>
    </citation>
    <scope>NUCLEOTIDE SEQUENCE [LARGE SCALE GENOMIC DNA]</scope>
    <source>
        <strain evidence="3 4">UHCC 0139</strain>
    </source>
</reference>
<evidence type="ECO:0000256" key="1">
    <source>
        <dbReference type="ARBA" id="ARBA00022729"/>
    </source>
</evidence>
<keyword evidence="4" id="KW-1185">Reference proteome</keyword>
<dbReference type="InterPro" id="IPR050811">
    <property type="entry name" value="Phosphate_ABC_transporter"/>
</dbReference>
<sequence>MAPRPARQPPGDPPWLLVLAMGLTVAVTGCGTVPDQKLSLSGSSTVAPLAAEIAKRYEARHPGIRVDVQAGGSSRGIADARSGTAQIGLVSRALKPQEADLQATTIAIDGIALIVNGANPVRSLSDDQVRAVYTGAITNWRQLGGADAAITVVTKAEGRSTLELFLEHFRLDNRRIKASVVIGDNQQGLLTVAGDPHALGYVSIGTASQEAKAGTAIRLLPLAGVAPSLENVRSGRYPLSRPLNLVIQPPVAAGVADFLAFARTPEVRDLVEAQFFVPPAR</sequence>
<dbReference type="InterPro" id="IPR024370">
    <property type="entry name" value="PBP_domain"/>
</dbReference>
<keyword evidence="1" id="KW-0732">Signal</keyword>
<comment type="caution">
    <text evidence="3">The sequence shown here is derived from an EMBL/GenBank/DDBJ whole genome shotgun (WGS) entry which is preliminary data.</text>
</comment>
<dbReference type="EMBL" id="JAYGHX010000001">
    <property type="protein sequence ID" value="MEA5390034.1"/>
    <property type="molecule type" value="Genomic_DNA"/>
</dbReference>
<dbReference type="RefSeq" id="WP_323304154.1">
    <property type="nucleotide sequence ID" value="NZ_JAYGHX010000001.1"/>
</dbReference>
<name>A0ABU5RQK1_9CYAN</name>
<dbReference type="PROSITE" id="PS51257">
    <property type="entry name" value="PROKAR_LIPOPROTEIN"/>
    <property type="match status" value="1"/>
</dbReference>
<dbReference type="SUPFAM" id="SSF53850">
    <property type="entry name" value="Periplasmic binding protein-like II"/>
    <property type="match status" value="1"/>
</dbReference>
<evidence type="ECO:0000259" key="2">
    <source>
        <dbReference type="Pfam" id="PF12849"/>
    </source>
</evidence>
<dbReference type="PANTHER" id="PTHR30570:SF1">
    <property type="entry name" value="PHOSPHATE-BINDING PROTEIN PSTS"/>
    <property type="match status" value="1"/>
</dbReference>
<dbReference type="Proteomes" id="UP001304461">
    <property type="component" value="Unassembled WGS sequence"/>
</dbReference>
<gene>
    <name evidence="3" type="ORF">VB738_02045</name>
</gene>
<dbReference type="CDD" id="cd13653">
    <property type="entry name" value="PBP2_phosphate_like_1"/>
    <property type="match status" value="1"/>
</dbReference>
<dbReference type="PANTHER" id="PTHR30570">
    <property type="entry name" value="PERIPLASMIC PHOSPHATE BINDING COMPONENT OF PHOSPHATE ABC TRANSPORTER"/>
    <property type="match status" value="1"/>
</dbReference>
<accession>A0ABU5RQK1</accession>
<dbReference type="Gene3D" id="3.40.190.10">
    <property type="entry name" value="Periplasmic binding protein-like II"/>
    <property type="match status" value="2"/>
</dbReference>
<dbReference type="Pfam" id="PF12849">
    <property type="entry name" value="PBP_like_2"/>
    <property type="match status" value="1"/>
</dbReference>